<dbReference type="AlphaFoldDB" id="A0A9N7VCD1"/>
<evidence type="ECO:0000256" key="1">
    <source>
        <dbReference type="SAM" id="MobiDB-lite"/>
    </source>
</evidence>
<feature type="region of interest" description="Disordered" evidence="1">
    <location>
        <begin position="1"/>
        <end position="26"/>
    </location>
</feature>
<proteinExistence type="predicted"/>
<comment type="caution">
    <text evidence="2">The sequence shown here is derived from an EMBL/GenBank/DDBJ whole genome shotgun (WGS) entry which is preliminary data.</text>
</comment>
<evidence type="ECO:0000313" key="3">
    <source>
        <dbReference type="Proteomes" id="UP001153269"/>
    </source>
</evidence>
<dbReference type="EMBL" id="CADEAL010003934">
    <property type="protein sequence ID" value="CAB1447036.1"/>
    <property type="molecule type" value="Genomic_DNA"/>
</dbReference>
<sequence length="131" mass="14757">MAEKIGMKQRGRAGECQEEGEQGWSDRRLEEWRDREREGWLGGWIGGETEKLLRQTAETELPFHEQAHCIIIQRPDHTVTFHNSCDRSCVQVISVCSDGRSPLIGLLNSYADVKIAGCVCQKANPFAVVTL</sequence>
<organism evidence="2 3">
    <name type="scientific">Pleuronectes platessa</name>
    <name type="common">European plaice</name>
    <dbReference type="NCBI Taxonomy" id="8262"/>
    <lineage>
        <taxon>Eukaryota</taxon>
        <taxon>Metazoa</taxon>
        <taxon>Chordata</taxon>
        <taxon>Craniata</taxon>
        <taxon>Vertebrata</taxon>
        <taxon>Euteleostomi</taxon>
        <taxon>Actinopterygii</taxon>
        <taxon>Neopterygii</taxon>
        <taxon>Teleostei</taxon>
        <taxon>Neoteleostei</taxon>
        <taxon>Acanthomorphata</taxon>
        <taxon>Carangaria</taxon>
        <taxon>Pleuronectiformes</taxon>
        <taxon>Pleuronectoidei</taxon>
        <taxon>Pleuronectidae</taxon>
        <taxon>Pleuronectes</taxon>
    </lineage>
</organism>
<evidence type="ECO:0000313" key="2">
    <source>
        <dbReference type="EMBL" id="CAB1447036.1"/>
    </source>
</evidence>
<dbReference type="Proteomes" id="UP001153269">
    <property type="component" value="Unassembled WGS sequence"/>
</dbReference>
<accession>A0A9N7VCD1</accession>
<protein>
    <submittedName>
        <fullName evidence="2">Uncharacterized protein</fullName>
    </submittedName>
</protein>
<gene>
    <name evidence="2" type="ORF">PLEPLA_LOCUS34737</name>
</gene>
<reference evidence="2" key="1">
    <citation type="submission" date="2020-03" db="EMBL/GenBank/DDBJ databases">
        <authorList>
            <person name="Weist P."/>
        </authorList>
    </citation>
    <scope>NUCLEOTIDE SEQUENCE</scope>
</reference>
<name>A0A9N7VCD1_PLEPL</name>
<keyword evidence="3" id="KW-1185">Reference proteome</keyword>